<evidence type="ECO:0000313" key="3">
    <source>
        <dbReference type="Proteomes" id="UP000216533"/>
    </source>
</evidence>
<feature type="region of interest" description="Disordered" evidence="1">
    <location>
        <begin position="107"/>
        <end position="126"/>
    </location>
</feature>
<dbReference type="EMBL" id="NMVI01000025">
    <property type="protein sequence ID" value="OYN85381.1"/>
    <property type="molecule type" value="Genomic_DNA"/>
</dbReference>
<reference evidence="2 3" key="1">
    <citation type="submission" date="2017-07" db="EMBL/GenBank/DDBJ databases">
        <title>Draft whole genome sequences of clinical Proprionibacteriaceae strains.</title>
        <authorList>
            <person name="Bernier A.-M."/>
            <person name="Bernard K."/>
            <person name="Domingo M.-C."/>
        </authorList>
    </citation>
    <scope>NUCLEOTIDE SEQUENCE [LARGE SCALE GENOMIC DNA]</scope>
    <source>
        <strain evidence="2 3">NML 160184</strain>
    </source>
</reference>
<accession>A0A255E341</accession>
<evidence type="ECO:0000313" key="2">
    <source>
        <dbReference type="EMBL" id="OYN85381.1"/>
    </source>
</evidence>
<organism evidence="2 3">
    <name type="scientific">Parenemella sanctibonifatiensis</name>
    <dbReference type="NCBI Taxonomy" id="2016505"/>
    <lineage>
        <taxon>Bacteria</taxon>
        <taxon>Bacillati</taxon>
        <taxon>Actinomycetota</taxon>
        <taxon>Actinomycetes</taxon>
        <taxon>Propionibacteriales</taxon>
        <taxon>Propionibacteriaceae</taxon>
        <taxon>Parenemella</taxon>
    </lineage>
</organism>
<feature type="compositionally biased region" description="Basic and acidic residues" evidence="1">
    <location>
        <begin position="111"/>
        <end position="120"/>
    </location>
</feature>
<protein>
    <recommendedName>
        <fullName evidence="4">Alpha-galactosidase</fullName>
    </recommendedName>
</protein>
<gene>
    <name evidence="2" type="ORF">CGZ92_11365</name>
</gene>
<dbReference type="InterPro" id="IPR013785">
    <property type="entry name" value="Aldolase_TIM"/>
</dbReference>
<evidence type="ECO:0000256" key="1">
    <source>
        <dbReference type="SAM" id="MobiDB-lite"/>
    </source>
</evidence>
<evidence type="ECO:0008006" key="4">
    <source>
        <dbReference type="Google" id="ProtNLM"/>
    </source>
</evidence>
<dbReference type="Proteomes" id="UP000216533">
    <property type="component" value="Unassembled WGS sequence"/>
</dbReference>
<sequence length="661" mass="72929">MTASVRLDNGDLLLENDGLSHRVGWSDVGLTTVGFTADDHAWVRDPGRRIEVEWRFEQAEVRYAPVSGTALRVDAYATVNGASWQHRFWLPHGIPVIGYQLVTAPSSSTETAHHTSRDSAPDGGPEIIRAGAADTAAGLADRLDAWQLTSQHLELSRVRLLAVTDRTDNLVHVDSYHASRKEDIELAANLVTLTDPADGAALTLVKEAPAPEHRPVGCEADVGLYGDRLELAGNGRPDRPVDDLAETAGYVTWLIPHRAGAEQTTALHRWQQWLRPYQPGRDALVLSNTWGDFNRHLRMSQDFIEREIDAAARIGIEVVQLDDGWQRGASPMTTTGEDEVGIYQGFWDSDDQFWAFHAERFPDGLAPLVQRAKAAGVRLGLWYAPDSASEFANWQRDVDTIARLWADHELAGVKLDAVSLTSAASERRLVAFYEALQERVGDQLLLDTDVTAGVRLGYWGTLTTGPLFVENRYVARGSYWPHHTLRNLWQLAHVVHPQRLRMEFANVSLPRQHEWYADDPLAPGRWRQVDVAATVLAASPLAWLEVSELPIEDQQALAELLEAWRELRECFAAPVHPVGAAPNGWTWAGFVTEPVSGKSAQLAYRPLGDQGTWQIPLPGHLPPVTGVEVAHGDATATVVDGAVEVSIGHPLGHALLHVRHD</sequence>
<proteinExistence type="predicted"/>
<name>A0A255E341_9ACTN</name>
<dbReference type="InterPro" id="IPR017853">
    <property type="entry name" value="GH"/>
</dbReference>
<dbReference type="AlphaFoldDB" id="A0A255E341"/>
<dbReference type="RefSeq" id="WP_094451485.1">
    <property type="nucleotide sequence ID" value="NZ_NMVI01000025.1"/>
</dbReference>
<dbReference type="SUPFAM" id="SSF51445">
    <property type="entry name" value="(Trans)glycosidases"/>
    <property type="match status" value="1"/>
</dbReference>
<comment type="caution">
    <text evidence="2">The sequence shown here is derived from an EMBL/GenBank/DDBJ whole genome shotgun (WGS) entry which is preliminary data.</text>
</comment>
<dbReference type="Gene3D" id="3.20.20.70">
    <property type="entry name" value="Aldolase class I"/>
    <property type="match status" value="1"/>
</dbReference>